<dbReference type="InterPro" id="IPR016047">
    <property type="entry name" value="M23ase_b-sheet_dom"/>
</dbReference>
<dbReference type="Gene3D" id="2.70.70.10">
    <property type="entry name" value="Glucose Permease (Domain IIA)"/>
    <property type="match status" value="1"/>
</dbReference>
<name>A0A1C7IB30_9FIRM</name>
<evidence type="ECO:0000313" key="3">
    <source>
        <dbReference type="Proteomes" id="UP000092574"/>
    </source>
</evidence>
<keyword evidence="3" id="KW-1185">Reference proteome</keyword>
<dbReference type="PANTHER" id="PTHR21666">
    <property type="entry name" value="PEPTIDASE-RELATED"/>
    <property type="match status" value="1"/>
</dbReference>
<evidence type="ECO:0000313" key="2">
    <source>
        <dbReference type="EMBL" id="ANU76228.1"/>
    </source>
</evidence>
<dbReference type="EMBL" id="CP015405">
    <property type="protein sequence ID" value="ANU76228.1"/>
    <property type="molecule type" value="Genomic_DNA"/>
</dbReference>
<evidence type="ECO:0000259" key="1">
    <source>
        <dbReference type="Pfam" id="PF01551"/>
    </source>
</evidence>
<sequence>MNEQYTPVIMDFPLRGEWFSPNTPGARIPSHGTNRFGTRYAYDFLQVDWKRRGHPSYQTHWLNYLLFGVPLQKCYCWGENIYAPCDGTVVDAKDNHRERSRAHLISDMFVAVRSSHFYNPRKDDIQSIAGNHIIIKCNEHVYAAFAHLQCGSIKVIAGQKVKRGDVLGKIGHSGNSFFPHMHFQLMDDKDMNSAQRVPCAFKQYEVFRNGRWETVKKGIPTDMDRIRFPHSAAAQR</sequence>
<reference evidence="2" key="1">
    <citation type="submission" date="2017-04" db="EMBL/GenBank/DDBJ databases">
        <title>Complete Genome Sequences of Twelve Strains of a Stable Defined Moderately Diverse Mouse Microbiota 2 (sDMDMm2).</title>
        <authorList>
            <person name="Uchimura Y."/>
            <person name="Wyss M."/>
            <person name="Brugiroux S."/>
            <person name="Limenitakis J.P."/>
            <person name="Stecher B."/>
            <person name="McCoy K.D."/>
            <person name="Macpherson A.J."/>
        </authorList>
    </citation>
    <scope>NUCLEOTIDE SEQUENCE</scope>
    <source>
        <strain evidence="2">YL58</strain>
    </source>
</reference>
<accession>A0A1C7IB30</accession>
<dbReference type="KEGG" id="byl:A4V09_10900"/>
<proteinExistence type="predicted"/>
<dbReference type="OrthoDB" id="9809488at2"/>
<organism evidence="2 3">
    <name type="scientific">Blautia pseudococcoides</name>
    <dbReference type="NCBI Taxonomy" id="1796616"/>
    <lineage>
        <taxon>Bacteria</taxon>
        <taxon>Bacillati</taxon>
        <taxon>Bacillota</taxon>
        <taxon>Clostridia</taxon>
        <taxon>Lachnospirales</taxon>
        <taxon>Lachnospiraceae</taxon>
        <taxon>Blautia</taxon>
    </lineage>
</organism>
<dbReference type="STRING" id="1796616.A4V09_10900"/>
<dbReference type="InterPro" id="IPR011055">
    <property type="entry name" value="Dup_hybrid_motif"/>
</dbReference>
<dbReference type="Pfam" id="PF01551">
    <property type="entry name" value="Peptidase_M23"/>
    <property type="match status" value="1"/>
</dbReference>
<dbReference type="AlphaFoldDB" id="A0A1C7IB30"/>
<dbReference type="PANTHER" id="PTHR21666:SF270">
    <property type="entry name" value="MUREIN HYDROLASE ACTIVATOR ENVC"/>
    <property type="match status" value="1"/>
</dbReference>
<dbReference type="SUPFAM" id="SSF51261">
    <property type="entry name" value="Duplicated hybrid motif"/>
    <property type="match status" value="1"/>
</dbReference>
<gene>
    <name evidence="2" type="ORF">A4V09_10900</name>
</gene>
<dbReference type="Proteomes" id="UP000092574">
    <property type="component" value="Chromosome"/>
</dbReference>
<dbReference type="GO" id="GO:0004222">
    <property type="term" value="F:metalloendopeptidase activity"/>
    <property type="evidence" value="ECO:0007669"/>
    <property type="project" value="TreeGrafter"/>
</dbReference>
<feature type="domain" description="M23ase beta-sheet core" evidence="1">
    <location>
        <begin position="78"/>
        <end position="189"/>
    </location>
</feature>
<dbReference type="CDD" id="cd12797">
    <property type="entry name" value="M23_peptidase"/>
    <property type="match status" value="1"/>
</dbReference>
<dbReference type="RefSeq" id="WP_065542401.1">
    <property type="nucleotide sequence ID" value="NZ_CP015405.2"/>
</dbReference>
<dbReference type="InterPro" id="IPR050570">
    <property type="entry name" value="Cell_wall_metabolism_enzyme"/>
</dbReference>
<protein>
    <submittedName>
        <fullName evidence="2">Peptidase M23</fullName>
    </submittedName>
</protein>